<gene>
    <name evidence="1" type="ORF">PSA21_347</name>
</gene>
<proteinExistence type="predicted"/>
<organism evidence="1 2">
    <name type="scientific">Pseudomonas phage Psa21</name>
    <dbReference type="NCBI Taxonomy" id="2530023"/>
    <lineage>
        <taxon>Viruses</taxon>
        <taxon>Duplodnaviria</taxon>
        <taxon>Heunggongvirae</taxon>
        <taxon>Uroviricota</taxon>
        <taxon>Caudoviricetes</taxon>
        <taxon>Chimalliviridae</taxon>
        <taxon>Tepukevirus</taxon>
        <taxon>Tepukevirus Psa21</taxon>
    </lineage>
</organism>
<dbReference type="Proteomes" id="UP000294134">
    <property type="component" value="Segment"/>
</dbReference>
<accession>A0A481W660</accession>
<protein>
    <submittedName>
        <fullName evidence="1">Uncharacterized protein</fullName>
    </submittedName>
</protein>
<evidence type="ECO:0000313" key="2">
    <source>
        <dbReference type="Proteomes" id="UP000294134"/>
    </source>
</evidence>
<reference evidence="1 2" key="1">
    <citation type="submission" date="2019-02" db="EMBL/GenBank/DDBJ databases">
        <authorList>
            <person name="Frampton R.A."/>
            <person name="Wojtus J.K."/>
            <person name="Fineran P.C."/>
            <person name="Hendrickson H.L."/>
        </authorList>
    </citation>
    <scope>NUCLEOTIDE SEQUENCE [LARGE SCALE GENOMIC DNA]</scope>
</reference>
<sequence>MVTDPDKFFGGLVEYLDDNSAGEAGTLTQLIEGSRLTIGYFSHFAKTGESLTMEKADDIKEDVMLKAFEKHVDLHYG</sequence>
<name>A0A481W660_9CAUD</name>
<dbReference type="EMBL" id="MK552327">
    <property type="protein sequence ID" value="QBJ02873.1"/>
    <property type="molecule type" value="Genomic_DNA"/>
</dbReference>
<evidence type="ECO:0000313" key="1">
    <source>
        <dbReference type="EMBL" id="QBJ02873.1"/>
    </source>
</evidence>
<keyword evidence="2" id="KW-1185">Reference proteome</keyword>